<dbReference type="GO" id="GO:0005975">
    <property type="term" value="P:carbohydrate metabolic process"/>
    <property type="evidence" value="ECO:0007669"/>
    <property type="project" value="InterPro"/>
</dbReference>
<dbReference type="Proteomes" id="UP000199451">
    <property type="component" value="Unassembled WGS sequence"/>
</dbReference>
<dbReference type="Gene3D" id="1.50.10.20">
    <property type="match status" value="1"/>
</dbReference>
<evidence type="ECO:0000313" key="1">
    <source>
        <dbReference type="EMBL" id="SDM61291.1"/>
    </source>
</evidence>
<reference evidence="2" key="1">
    <citation type="submission" date="2016-10" db="EMBL/GenBank/DDBJ databases">
        <authorList>
            <person name="Varghese N."/>
            <person name="Submissions S."/>
        </authorList>
    </citation>
    <scope>NUCLEOTIDE SEQUENCE [LARGE SCALE GENOMIC DNA]</scope>
    <source>
        <strain evidence="2">CGMCC 1.10119</strain>
    </source>
</reference>
<proteinExistence type="predicted"/>
<keyword evidence="2" id="KW-1185">Reference proteome</keyword>
<protein>
    <recommendedName>
        <fullName evidence="3">Antibiotic ABC transporter permease</fullName>
    </recommendedName>
</protein>
<name>A0A1G9UN26_9EURY</name>
<dbReference type="OrthoDB" id="210950at2157"/>
<evidence type="ECO:0008006" key="3">
    <source>
        <dbReference type="Google" id="ProtNLM"/>
    </source>
</evidence>
<accession>A0A1G9UN26</accession>
<organism evidence="1 2">
    <name type="scientific">Halogranum gelatinilyticum</name>
    <dbReference type="NCBI Taxonomy" id="660521"/>
    <lineage>
        <taxon>Archaea</taxon>
        <taxon>Methanobacteriati</taxon>
        <taxon>Methanobacteriota</taxon>
        <taxon>Stenosarchaea group</taxon>
        <taxon>Halobacteria</taxon>
        <taxon>Halobacteriales</taxon>
        <taxon>Haloferacaceae</taxon>
    </lineage>
</organism>
<gene>
    <name evidence="1" type="ORF">SAMN04487949_2258</name>
</gene>
<dbReference type="SUPFAM" id="SSF48208">
    <property type="entry name" value="Six-hairpin glycosidases"/>
    <property type="match status" value="2"/>
</dbReference>
<sequence>MSLDYGTLSDATDHLHDEWVLHQLVNVLDYARARDYRGWDLYDGESSRLLRALPVDNKWLNLVFQQAVRRAPVNVRPLLRVEQRRNFMGIALFAIANFRAYELTGQRRFLDDGRELVEWLVDNRSTGYSGFCGGHKHPLQGLDYRNEPNVPGIVGTAYAVEALLLAAAHVDDRYREVALTAADFVFEDLEYATHPDGARIKYKPLDTGENYTLNANALGARLLINLYEASGDSRLREAATNILDYVAAQQTPEGGWLYRDPPESSHLSKDNFHNGFIVESFLRYGDVTGSERYASTLDTALPFYRGLFTDAGAPHNDERHEYPRDVHSSAQGAVVFSMLGDEFAQPVIRWAVENLSNGKGRFYYERRRYYTKRITLMRWCEATMAHGLAHYLRRDAE</sequence>
<dbReference type="InterPro" id="IPR008928">
    <property type="entry name" value="6-hairpin_glycosidase_sf"/>
</dbReference>
<dbReference type="STRING" id="660521.SAMN04487949_2258"/>
<evidence type="ECO:0000313" key="2">
    <source>
        <dbReference type="Proteomes" id="UP000199451"/>
    </source>
</evidence>
<dbReference type="AlphaFoldDB" id="A0A1G9UN26"/>
<dbReference type="EMBL" id="FNHL01000002">
    <property type="protein sequence ID" value="SDM61291.1"/>
    <property type="molecule type" value="Genomic_DNA"/>
</dbReference>
<dbReference type="RefSeq" id="WP_211603214.1">
    <property type="nucleotide sequence ID" value="NZ_FNHL01000002.1"/>
</dbReference>